<feature type="compositionally biased region" description="Basic and acidic residues" evidence="12">
    <location>
        <begin position="100"/>
        <end position="110"/>
    </location>
</feature>
<evidence type="ECO:0000256" key="7">
    <source>
        <dbReference type="ARBA" id="ARBA00022853"/>
    </source>
</evidence>
<dbReference type="Pfam" id="PF08123">
    <property type="entry name" value="DOT1"/>
    <property type="match status" value="1"/>
</dbReference>
<dbReference type="PANTHER" id="PTHR21451">
    <property type="entry name" value="HISTONE H3 METHYLTRANSFERASE"/>
    <property type="match status" value="1"/>
</dbReference>
<dbReference type="PANTHER" id="PTHR21451:SF0">
    <property type="entry name" value="HISTONE-LYSINE N-METHYLTRANSFERASE, H3 LYSINE-79 SPECIFIC"/>
    <property type="match status" value="1"/>
</dbReference>
<protein>
    <recommendedName>
        <fullName evidence="3 11">Histone-lysine N-methyltransferase, H3 lysine-79 specific</fullName>
        <ecNumber evidence="2 11">2.1.1.360</ecNumber>
    </recommendedName>
    <alternativeName>
        <fullName evidence="9 11">Histone H3-K79 methyltransferase</fullName>
    </alternativeName>
</protein>
<comment type="miscellaneous">
    <text evidence="11">In contrast to other lysine histone methyltransferases, it does not contain a SET domain, suggesting the existence of another mechanism for methylation of lysine residues of histones.</text>
</comment>
<evidence type="ECO:0000256" key="1">
    <source>
        <dbReference type="ARBA" id="ARBA00004123"/>
    </source>
</evidence>
<comment type="catalytic activity">
    <reaction evidence="10 11">
        <text>L-lysyl(79)-[histone H3] + 3 S-adenosyl-L-methionine = N(6),N(6),N(6)-trimethyl-L-lysyl(79)-[histone H3] + 3 S-adenosyl-L-homocysteine + 3 H(+)</text>
        <dbReference type="Rhea" id="RHEA:60328"/>
        <dbReference type="Rhea" id="RHEA-COMP:15549"/>
        <dbReference type="Rhea" id="RHEA-COMP:15552"/>
        <dbReference type="ChEBI" id="CHEBI:15378"/>
        <dbReference type="ChEBI" id="CHEBI:29969"/>
        <dbReference type="ChEBI" id="CHEBI:57856"/>
        <dbReference type="ChEBI" id="CHEBI:59789"/>
        <dbReference type="ChEBI" id="CHEBI:61961"/>
        <dbReference type="EC" id="2.1.1.360"/>
    </reaction>
</comment>
<keyword evidence="4 11" id="KW-0489">Methyltransferase</keyword>
<dbReference type="SUPFAM" id="SSF53335">
    <property type="entry name" value="S-adenosyl-L-methionine-dependent methyltransferases"/>
    <property type="match status" value="1"/>
</dbReference>
<feature type="domain" description="DOT1" evidence="13">
    <location>
        <begin position="102"/>
        <end position="402"/>
    </location>
</feature>
<gene>
    <name evidence="14" type="ORF">QCA50_018632</name>
</gene>
<evidence type="ECO:0000256" key="2">
    <source>
        <dbReference type="ARBA" id="ARBA00012190"/>
    </source>
</evidence>
<name>A0AAW0FJR1_9APHY</name>
<evidence type="ECO:0000313" key="15">
    <source>
        <dbReference type="Proteomes" id="UP001385951"/>
    </source>
</evidence>
<comment type="caution">
    <text evidence="14">The sequence shown here is derived from an EMBL/GenBank/DDBJ whole genome shotgun (WGS) entry which is preliminary data.</text>
</comment>
<dbReference type="AlphaFoldDB" id="A0AAW0FJR1"/>
<evidence type="ECO:0000313" key="14">
    <source>
        <dbReference type="EMBL" id="KAK7678414.1"/>
    </source>
</evidence>
<evidence type="ECO:0000256" key="4">
    <source>
        <dbReference type="ARBA" id="ARBA00022603"/>
    </source>
</evidence>
<comment type="subcellular location">
    <subcellularLocation>
        <location evidence="1 11">Nucleus</location>
    </subcellularLocation>
</comment>
<evidence type="ECO:0000259" key="13">
    <source>
        <dbReference type="PROSITE" id="PS51569"/>
    </source>
</evidence>
<dbReference type="Gene3D" id="3.40.50.150">
    <property type="entry name" value="Vaccinia Virus protein VP39"/>
    <property type="match status" value="1"/>
</dbReference>
<dbReference type="GO" id="GO:0140956">
    <property type="term" value="F:histone H3K79 trimethyltransferase activity"/>
    <property type="evidence" value="ECO:0007669"/>
    <property type="project" value="UniProtKB-EC"/>
</dbReference>
<comment type="function">
    <text evidence="11">Histone methyltransferase that specifically trimethylates histone H3 to form H3K79me3. This methylation is required for telomere silencing and for the pachytene checkpoint during the meiotic cell cycle by allowing the recruitment of RAD9 to double strand breaks. Nucleosomes are preferred as substrate compared to free histone.</text>
</comment>
<evidence type="ECO:0000256" key="9">
    <source>
        <dbReference type="ARBA" id="ARBA00029821"/>
    </source>
</evidence>
<dbReference type="PROSITE" id="PS51569">
    <property type="entry name" value="DOT1"/>
    <property type="match status" value="1"/>
</dbReference>
<dbReference type="GO" id="GO:0005634">
    <property type="term" value="C:nucleus"/>
    <property type="evidence" value="ECO:0007669"/>
    <property type="project" value="UniProtKB-SubCell"/>
</dbReference>
<dbReference type="GO" id="GO:0006281">
    <property type="term" value="P:DNA repair"/>
    <property type="evidence" value="ECO:0007669"/>
    <property type="project" value="TreeGrafter"/>
</dbReference>
<dbReference type="GO" id="GO:0000077">
    <property type="term" value="P:DNA damage checkpoint signaling"/>
    <property type="evidence" value="ECO:0007669"/>
    <property type="project" value="TreeGrafter"/>
</dbReference>
<dbReference type="Proteomes" id="UP001385951">
    <property type="component" value="Unassembled WGS sequence"/>
</dbReference>
<evidence type="ECO:0000256" key="8">
    <source>
        <dbReference type="ARBA" id="ARBA00023242"/>
    </source>
</evidence>
<keyword evidence="7 11" id="KW-0156">Chromatin regulator</keyword>
<evidence type="ECO:0000256" key="5">
    <source>
        <dbReference type="ARBA" id="ARBA00022679"/>
    </source>
</evidence>
<keyword evidence="15" id="KW-1185">Reference proteome</keyword>
<keyword evidence="5 11" id="KW-0808">Transferase</keyword>
<dbReference type="InterPro" id="IPR030445">
    <property type="entry name" value="H3-K79_meTrfase"/>
</dbReference>
<feature type="region of interest" description="Disordered" evidence="12">
    <location>
        <begin position="50"/>
        <end position="114"/>
    </location>
</feature>
<dbReference type="EMBL" id="JASBNA010000072">
    <property type="protein sequence ID" value="KAK7678414.1"/>
    <property type="molecule type" value="Genomic_DNA"/>
</dbReference>
<dbReference type="InterPro" id="IPR025789">
    <property type="entry name" value="DOT1_dom"/>
</dbReference>
<comment type="similarity">
    <text evidence="11">Belongs to the class I-like SAM-binding methyltransferase superfamily. DOT1 family.</text>
</comment>
<evidence type="ECO:0000256" key="3">
    <source>
        <dbReference type="ARBA" id="ARBA00020987"/>
    </source>
</evidence>
<organism evidence="14 15">
    <name type="scientific">Cerrena zonata</name>
    <dbReference type="NCBI Taxonomy" id="2478898"/>
    <lineage>
        <taxon>Eukaryota</taxon>
        <taxon>Fungi</taxon>
        <taxon>Dikarya</taxon>
        <taxon>Basidiomycota</taxon>
        <taxon>Agaricomycotina</taxon>
        <taxon>Agaricomycetes</taxon>
        <taxon>Polyporales</taxon>
        <taxon>Cerrenaceae</taxon>
        <taxon>Cerrena</taxon>
    </lineage>
</organism>
<evidence type="ECO:0000256" key="6">
    <source>
        <dbReference type="ARBA" id="ARBA00022691"/>
    </source>
</evidence>
<keyword evidence="8 11" id="KW-0539">Nucleus</keyword>
<comment type="activity regulation">
    <text evidence="11">Ubiquitination of histone H2B to form H2BK123ub1 is required for efficient DOT1 methyltransferase activity on histone H3.</text>
</comment>
<accession>A0AAW0FJR1</accession>
<dbReference type="EC" id="2.1.1.360" evidence="2 11"/>
<dbReference type="GO" id="GO:0032259">
    <property type="term" value="P:methylation"/>
    <property type="evidence" value="ECO:0007669"/>
    <property type="project" value="UniProtKB-KW"/>
</dbReference>
<evidence type="ECO:0000256" key="12">
    <source>
        <dbReference type="SAM" id="MobiDB-lite"/>
    </source>
</evidence>
<reference evidence="14 15" key="1">
    <citation type="submission" date="2022-09" db="EMBL/GenBank/DDBJ databases">
        <authorList>
            <person name="Palmer J.M."/>
        </authorList>
    </citation>
    <scope>NUCLEOTIDE SEQUENCE [LARGE SCALE GENOMIC DNA]</scope>
    <source>
        <strain evidence="14 15">DSM 7382</strain>
    </source>
</reference>
<feature type="compositionally biased region" description="Basic and acidic residues" evidence="12">
    <location>
        <begin position="50"/>
        <end position="64"/>
    </location>
</feature>
<proteinExistence type="inferred from homology"/>
<sequence length="402" mass="45236">MLELCPTESKCDKSIDINASLRKYIKAPRETTKENIQLETFIKEVMAERSIKSSDDVKQEELNPYRRPSVLTPPTEDERDHENITFDGEYGPKNPSKMSQTDDKNLKEPELASTQEKMNSVDANKNEFICKKSEDKIRKLEMQDSDLRNLSPVLTSDDNLDNNWEGSEQTLKSSPFADKFFENLKSMTSISRFCLQQLLLRAYTRIVSPDSRKLRSYKAFTAEVYGELLPSFVSEVLTKVNLLPSQKFYDLGSGVGNTTFQAALEFGAKFSGGCELMPHASILTERQHNFLNKQMAVLGLKKLPLEFSLLQSFVDNKTVREQAIDCDILIVNNYLFDFPLNVEVDSLERLIPVSSEPLVVKVFISPSRGGEKADEGIGVAPVIEDGSAEPARSNYGSSVLKD</sequence>
<dbReference type="InterPro" id="IPR029063">
    <property type="entry name" value="SAM-dependent_MTases_sf"/>
</dbReference>
<evidence type="ECO:0000256" key="11">
    <source>
        <dbReference type="RuleBase" id="RU271113"/>
    </source>
</evidence>
<evidence type="ECO:0000256" key="10">
    <source>
        <dbReference type="ARBA" id="ARBA00047770"/>
    </source>
</evidence>
<keyword evidence="6 11" id="KW-0949">S-adenosyl-L-methionine</keyword>